<dbReference type="PANTHER" id="PTHR31017:SF2">
    <property type="entry name" value="DENN DOMAIN-CONTAINING PROTEIN 11"/>
    <property type="match status" value="1"/>
</dbReference>
<comment type="similarity">
    <text evidence="1">Belongs to the DENND11 family.</text>
</comment>
<keyword evidence="3" id="KW-0344">Guanine-nucleotide releasing factor</keyword>
<dbReference type="InterPro" id="IPR018626">
    <property type="entry name" value="LCHN/Anr2"/>
</dbReference>
<protein>
    <recommendedName>
        <fullName evidence="2">DENN domain-containing protein 11</fullName>
    </recommendedName>
    <alternativeName>
        <fullName evidence="4">Protein LCHN</fullName>
    </alternativeName>
</protein>
<dbReference type="Proteomes" id="UP000594260">
    <property type="component" value="Unplaced"/>
</dbReference>
<reference evidence="6" key="1">
    <citation type="submission" date="2021-01" db="UniProtKB">
        <authorList>
            <consortium name="EnsemblMetazoa"/>
        </authorList>
    </citation>
    <scope>IDENTIFICATION</scope>
</reference>
<feature type="domain" description="UDENN" evidence="5">
    <location>
        <begin position="129"/>
        <end position="526"/>
    </location>
</feature>
<dbReference type="InterPro" id="IPR037516">
    <property type="entry name" value="Tripartite_DENN"/>
</dbReference>
<dbReference type="OMA" id="KYMYPEM"/>
<dbReference type="KEGG" id="vde:111255384"/>
<dbReference type="EnsemblMetazoa" id="XM_022817308">
    <property type="protein sequence ID" value="XP_022673043"/>
    <property type="gene ID" value="LOC111255384"/>
</dbReference>
<dbReference type="RefSeq" id="XP_022673043.1">
    <property type="nucleotide sequence ID" value="XM_022817308.1"/>
</dbReference>
<accession>A0A7M7MFL1</accession>
<dbReference type="Pfam" id="PF09804">
    <property type="entry name" value="DENND11"/>
    <property type="match status" value="1"/>
</dbReference>
<dbReference type="OrthoDB" id="2152680at2759"/>
<evidence type="ECO:0000313" key="6">
    <source>
        <dbReference type="EnsemblMetazoa" id="XP_022673043"/>
    </source>
</evidence>
<sequence>MRQQFHHRSSQETGTETGIVWKIGQLHKAKSLRAPKTSASVSMFRTSTHGKDKSPLLLDDSVVESVAEQRYDNTSTNDLPAGAAQSSLCGFDSLDPTIICTAAQLSQLSGGKAFATEPEASDELLSDVVGVFVVAFDIRHGNTVEWFTPEELDVNGIEFKAMASGAHRTTDDFIYFKRGSYFGLACFEKLDIASTVERGARMKSVGVLTRSYSLLHVYRSFLQTQVRHLLEEPGSYSDLLHFFQHKRNVIGQRKTDHNSATMYSNKGGYLMAEVDLATFDDGSEKVDRGSYMPAVMEITHPAGCFSQFLNYFGEKVFALWRFALLRKRILFFSQPPIGVVCFRVYCTSTLVAHVHPNVERCSKLCPPQFYVNIADIEGIANLSSYVACTTEKIFESKLSLFDLYIDQQNVRASKLRHHSLLETNVADRLRFSHLSQLRSKAQPPGKESEADESWFTTFFAAQNTQLFKELYAAEASPSRVFTAGHMRRANLDPIADRHFVAELADVYGIDIVLVNDGVCCASLPAS</sequence>
<evidence type="ECO:0000256" key="3">
    <source>
        <dbReference type="ARBA" id="ARBA00022658"/>
    </source>
</evidence>
<organism evidence="6 7">
    <name type="scientific">Varroa destructor</name>
    <name type="common">Honeybee mite</name>
    <dbReference type="NCBI Taxonomy" id="109461"/>
    <lineage>
        <taxon>Eukaryota</taxon>
        <taxon>Metazoa</taxon>
        <taxon>Ecdysozoa</taxon>
        <taxon>Arthropoda</taxon>
        <taxon>Chelicerata</taxon>
        <taxon>Arachnida</taxon>
        <taxon>Acari</taxon>
        <taxon>Parasitiformes</taxon>
        <taxon>Mesostigmata</taxon>
        <taxon>Gamasina</taxon>
        <taxon>Dermanyssoidea</taxon>
        <taxon>Varroidae</taxon>
        <taxon>Varroa</taxon>
    </lineage>
</organism>
<dbReference type="GeneID" id="111255384"/>
<name>A0A7M7MFL1_VARDE</name>
<proteinExistence type="inferred from homology"/>
<keyword evidence="7" id="KW-1185">Reference proteome</keyword>
<dbReference type="InParanoid" id="A0A7M7MFL1"/>
<dbReference type="PROSITE" id="PS50211">
    <property type="entry name" value="DENN"/>
    <property type="match status" value="1"/>
</dbReference>
<evidence type="ECO:0000256" key="4">
    <source>
        <dbReference type="ARBA" id="ARBA00033400"/>
    </source>
</evidence>
<dbReference type="InterPro" id="IPR051731">
    <property type="entry name" value="DENND11/AVL9_GEFs"/>
</dbReference>
<dbReference type="AlphaFoldDB" id="A0A7M7MFL1"/>
<evidence type="ECO:0000256" key="1">
    <source>
        <dbReference type="ARBA" id="ARBA00007629"/>
    </source>
</evidence>
<dbReference type="PANTHER" id="PTHR31017">
    <property type="entry name" value="LATE SECRETORY PATHWAY PROTEIN AVL9-RELATED"/>
    <property type="match status" value="1"/>
</dbReference>
<evidence type="ECO:0000256" key="2">
    <source>
        <dbReference type="ARBA" id="ARBA00015743"/>
    </source>
</evidence>
<dbReference type="GO" id="GO:0005085">
    <property type="term" value="F:guanyl-nucleotide exchange factor activity"/>
    <property type="evidence" value="ECO:0007669"/>
    <property type="project" value="UniProtKB-KW"/>
</dbReference>
<evidence type="ECO:0000313" key="7">
    <source>
        <dbReference type="Proteomes" id="UP000594260"/>
    </source>
</evidence>
<evidence type="ECO:0000259" key="5">
    <source>
        <dbReference type="PROSITE" id="PS50211"/>
    </source>
</evidence>
<dbReference type="GO" id="GO:0005737">
    <property type="term" value="C:cytoplasm"/>
    <property type="evidence" value="ECO:0007669"/>
    <property type="project" value="TreeGrafter"/>
</dbReference>